<dbReference type="EMBL" id="JBJHQH010000004">
    <property type="protein sequence ID" value="MFK9091340.1"/>
    <property type="molecule type" value="Genomic_DNA"/>
</dbReference>
<evidence type="ECO:0000313" key="2">
    <source>
        <dbReference type="EMBL" id="MFK9091340.1"/>
    </source>
</evidence>
<dbReference type="RefSeq" id="WP_406580009.1">
    <property type="nucleotide sequence ID" value="NZ_JBJHQH010000004.1"/>
</dbReference>
<dbReference type="Pfam" id="PF08378">
    <property type="entry name" value="NERD"/>
    <property type="match status" value="1"/>
</dbReference>
<organism evidence="2 3">
    <name type="scientific">Bacillus salipaludis</name>
    <dbReference type="NCBI Taxonomy" id="2547811"/>
    <lineage>
        <taxon>Bacteria</taxon>
        <taxon>Bacillati</taxon>
        <taxon>Bacillota</taxon>
        <taxon>Bacilli</taxon>
        <taxon>Bacillales</taxon>
        <taxon>Bacillaceae</taxon>
        <taxon>Bacillus</taxon>
    </lineage>
</organism>
<dbReference type="InterPro" id="IPR011528">
    <property type="entry name" value="NERD"/>
</dbReference>
<name>A0ABW8RCY7_9BACI</name>
<reference evidence="2 3" key="1">
    <citation type="submission" date="2024-11" db="EMBL/GenBank/DDBJ databases">
        <authorList>
            <person name="Lucas J.A."/>
        </authorList>
    </citation>
    <scope>NUCLEOTIDE SEQUENCE [LARGE SCALE GENOMIC DNA]</scope>
    <source>
        <strain evidence="2 3">Z 5.4</strain>
    </source>
</reference>
<gene>
    <name evidence="2" type="ORF">ACJEBI_07585</name>
</gene>
<accession>A0ABW8RCY7</accession>
<comment type="caution">
    <text evidence="2">The sequence shown here is derived from an EMBL/GenBank/DDBJ whole genome shotgun (WGS) entry which is preliminary data.</text>
</comment>
<dbReference type="Proteomes" id="UP001623041">
    <property type="component" value="Unassembled WGS sequence"/>
</dbReference>
<evidence type="ECO:0000313" key="3">
    <source>
        <dbReference type="Proteomes" id="UP001623041"/>
    </source>
</evidence>
<keyword evidence="3" id="KW-1185">Reference proteome</keyword>
<proteinExistence type="predicted"/>
<feature type="domain" description="NERD" evidence="1">
    <location>
        <begin position="37"/>
        <end position="148"/>
    </location>
</feature>
<sequence>MFLNSRSEPTELVKLRFLNARMMLGPKEKRYYLNLEIGYQGEVMFDQFTQKLQNDFYIINDLRLESNNAEFQIDTLIIAQETIYPFEVKNHEGDYYYEAGNFFSMSTEDEIKNPLDQLKRSKSLLCPLLKKMGNKIPVEGFVTFVNPVFTLYQAPLHAPIIYPSQLKSFMKKIDQIPSKLNSRHKWLADQLLSLHLKESRYALKPAYYYEKGIICPRCYSFMISVGNKKLVCHKCGCEESVDSGVLRCVMEHEILFPDRKITTNGIHEWCGGIVSTKVIRRILLQNLASIGTRQHRYFE</sequence>
<protein>
    <submittedName>
        <fullName evidence="2">NERD domain-containing protein</fullName>
    </submittedName>
</protein>
<dbReference type="PROSITE" id="PS50965">
    <property type="entry name" value="NERD"/>
    <property type="match status" value="1"/>
</dbReference>
<evidence type="ECO:0000259" key="1">
    <source>
        <dbReference type="PROSITE" id="PS50965"/>
    </source>
</evidence>